<dbReference type="Pfam" id="PF13391">
    <property type="entry name" value="HNH_2"/>
    <property type="match status" value="1"/>
</dbReference>
<evidence type="ECO:0000256" key="1">
    <source>
        <dbReference type="SAM" id="MobiDB-lite"/>
    </source>
</evidence>
<dbReference type="AlphaFoldDB" id="A0AAN6S6B3"/>
<reference evidence="4" key="1">
    <citation type="journal article" date="2023" name="Mol. Phylogenet. Evol.">
        <title>Genome-scale phylogeny and comparative genomics of the fungal order Sordariales.</title>
        <authorList>
            <person name="Hensen N."/>
            <person name="Bonometti L."/>
            <person name="Westerberg I."/>
            <person name="Brannstrom I.O."/>
            <person name="Guillou S."/>
            <person name="Cros-Aarteil S."/>
            <person name="Calhoun S."/>
            <person name="Haridas S."/>
            <person name="Kuo A."/>
            <person name="Mondo S."/>
            <person name="Pangilinan J."/>
            <person name="Riley R."/>
            <person name="LaButti K."/>
            <person name="Andreopoulos B."/>
            <person name="Lipzen A."/>
            <person name="Chen C."/>
            <person name="Yan M."/>
            <person name="Daum C."/>
            <person name="Ng V."/>
            <person name="Clum A."/>
            <person name="Steindorff A."/>
            <person name="Ohm R.A."/>
            <person name="Martin F."/>
            <person name="Silar P."/>
            <person name="Natvig D.O."/>
            <person name="Lalanne C."/>
            <person name="Gautier V."/>
            <person name="Ament-Velasquez S.L."/>
            <person name="Kruys A."/>
            <person name="Hutchinson M.I."/>
            <person name="Powell A.J."/>
            <person name="Barry K."/>
            <person name="Miller A.N."/>
            <person name="Grigoriev I.V."/>
            <person name="Debuchy R."/>
            <person name="Gladieux P."/>
            <person name="Hiltunen Thoren M."/>
            <person name="Johannesson H."/>
        </authorList>
    </citation>
    <scope>NUCLEOTIDE SEQUENCE [LARGE SCALE GENOMIC DNA]</scope>
    <source>
        <strain evidence="4">CBS 340.73</strain>
    </source>
</reference>
<feature type="region of interest" description="Disordered" evidence="1">
    <location>
        <begin position="331"/>
        <end position="359"/>
    </location>
</feature>
<feature type="compositionally biased region" description="Acidic residues" evidence="1">
    <location>
        <begin position="347"/>
        <end position="359"/>
    </location>
</feature>
<comment type="caution">
    <text evidence="3">The sequence shown here is derived from an EMBL/GenBank/DDBJ whole genome shotgun (WGS) entry which is preliminary data.</text>
</comment>
<gene>
    <name evidence="3" type="ORF">QBC46DRAFT_98359</name>
</gene>
<feature type="domain" description="HNH nuclease" evidence="2">
    <location>
        <begin position="101"/>
        <end position="181"/>
    </location>
</feature>
<feature type="region of interest" description="Disordered" evidence="1">
    <location>
        <begin position="51"/>
        <end position="83"/>
    </location>
</feature>
<sequence>MQLSIFMALPLAEIRGKDVTDLTVIPYDTIRDFLMIILQKGMADFEIEKAKPLSSRKRKAHPDSDSEGEEEEEEEKAADLQSISRNSEEAKKCLERDGTQCVLLGTADPEVCHIIPFAINSNLKNLKKIRKRMIAASLLAPDPQKRWSLLTRSLGNSDKAWNMLALNRQLHKWWAKCYFAFRCLGITPQREGQSIIQLQFCWMKQQKPIKAKRKGKNQHDSNHWIREIDPDSDDNKKLVEDWKAQIHAGVPDACEAGVVSATDANSHQPLLSGHTLKIQMATEDALNMKVMIDLRWACIQMATMSGAAGWPDFWVEEDDDEAQGIFFHYIPKKPDPKSWREGYIPEESSDEEEEEEANR</sequence>
<evidence type="ECO:0000313" key="3">
    <source>
        <dbReference type="EMBL" id="KAK3941643.1"/>
    </source>
</evidence>
<dbReference type="Proteomes" id="UP001303473">
    <property type="component" value="Unassembled WGS sequence"/>
</dbReference>
<dbReference type="EMBL" id="MU853781">
    <property type="protein sequence ID" value="KAK3941643.1"/>
    <property type="molecule type" value="Genomic_DNA"/>
</dbReference>
<name>A0AAN6S6B3_9PEZI</name>
<keyword evidence="4" id="KW-1185">Reference proteome</keyword>
<evidence type="ECO:0000259" key="2">
    <source>
        <dbReference type="Pfam" id="PF13391"/>
    </source>
</evidence>
<organism evidence="3 4">
    <name type="scientific">Diplogelasinospora grovesii</name>
    <dbReference type="NCBI Taxonomy" id="303347"/>
    <lineage>
        <taxon>Eukaryota</taxon>
        <taxon>Fungi</taxon>
        <taxon>Dikarya</taxon>
        <taxon>Ascomycota</taxon>
        <taxon>Pezizomycotina</taxon>
        <taxon>Sordariomycetes</taxon>
        <taxon>Sordariomycetidae</taxon>
        <taxon>Sordariales</taxon>
        <taxon>Diplogelasinosporaceae</taxon>
        <taxon>Diplogelasinospora</taxon>
    </lineage>
</organism>
<feature type="compositionally biased region" description="Acidic residues" evidence="1">
    <location>
        <begin position="65"/>
        <end position="76"/>
    </location>
</feature>
<protein>
    <recommendedName>
        <fullName evidence="2">HNH nuclease domain-containing protein</fullName>
    </recommendedName>
</protein>
<dbReference type="InterPro" id="IPR003615">
    <property type="entry name" value="HNH_nuc"/>
</dbReference>
<accession>A0AAN6S6B3</accession>
<evidence type="ECO:0000313" key="4">
    <source>
        <dbReference type="Proteomes" id="UP001303473"/>
    </source>
</evidence>
<proteinExistence type="predicted"/>